<dbReference type="KEGG" id="kphy:AOZ06_37495"/>
<organism evidence="1 2">
    <name type="scientific">Kibdelosporangium phytohabitans</name>
    <dbReference type="NCBI Taxonomy" id="860235"/>
    <lineage>
        <taxon>Bacteria</taxon>
        <taxon>Bacillati</taxon>
        <taxon>Actinomycetota</taxon>
        <taxon>Actinomycetes</taxon>
        <taxon>Pseudonocardiales</taxon>
        <taxon>Pseudonocardiaceae</taxon>
        <taxon>Kibdelosporangium</taxon>
    </lineage>
</organism>
<dbReference type="AlphaFoldDB" id="A0A0N7F5W3"/>
<name>A0A0N7F5W3_9PSEU</name>
<keyword evidence="2" id="KW-1185">Reference proteome</keyword>
<proteinExistence type="predicted"/>
<dbReference type="GO" id="GO:0032259">
    <property type="term" value="P:methylation"/>
    <property type="evidence" value="ECO:0007669"/>
    <property type="project" value="UniProtKB-KW"/>
</dbReference>
<evidence type="ECO:0000313" key="2">
    <source>
        <dbReference type="Proteomes" id="UP000063699"/>
    </source>
</evidence>
<dbReference type="EMBL" id="CP012752">
    <property type="protein sequence ID" value="ALG15351.1"/>
    <property type="molecule type" value="Genomic_DNA"/>
</dbReference>
<dbReference type="PIRSF" id="PIRSF017393">
    <property type="entry name" value="MTase_SAV2177"/>
    <property type="match status" value="1"/>
</dbReference>
<dbReference type="Gene3D" id="3.40.50.150">
    <property type="entry name" value="Vaccinia Virus protein VP39"/>
    <property type="match status" value="1"/>
</dbReference>
<reference evidence="1 2" key="1">
    <citation type="submission" date="2015-07" db="EMBL/GenBank/DDBJ databases">
        <title>Genome sequencing of Kibdelosporangium phytohabitans.</title>
        <authorList>
            <person name="Qin S."/>
            <person name="Xing K."/>
        </authorList>
    </citation>
    <scope>NUCLEOTIDE SEQUENCE [LARGE SCALE GENOMIC DNA]</scope>
    <source>
        <strain evidence="1 2">KLBMP1111</strain>
    </source>
</reference>
<evidence type="ECO:0000313" key="1">
    <source>
        <dbReference type="EMBL" id="ALG15351.1"/>
    </source>
</evidence>
<dbReference type="Pfam" id="PF04672">
    <property type="entry name" value="Methyltransf_19"/>
    <property type="match status" value="1"/>
</dbReference>
<keyword evidence="1" id="KW-0489">Methyltransferase</keyword>
<dbReference type="SUPFAM" id="SSF53335">
    <property type="entry name" value="S-adenosyl-L-methionine-dependent methyltransferases"/>
    <property type="match status" value="1"/>
</dbReference>
<dbReference type="Proteomes" id="UP000063699">
    <property type="component" value="Chromosome"/>
</dbReference>
<dbReference type="InterPro" id="IPR029063">
    <property type="entry name" value="SAM-dependent_MTases_sf"/>
</dbReference>
<dbReference type="InterPro" id="IPR006764">
    <property type="entry name" value="SAM_dep_MeTrfase_SAV2177_type"/>
</dbReference>
<dbReference type="STRING" id="860235.AOZ06_37495"/>
<dbReference type="RefSeq" id="WP_054297205.1">
    <property type="nucleotide sequence ID" value="NZ_CP012752.1"/>
</dbReference>
<accession>A0A0N7F5W3</accession>
<gene>
    <name evidence="1" type="ORF">AOZ06_37495</name>
</gene>
<sequence>MVSGSGHQKQDDEPVDLRTDRAHGARIYDYILGGKDNYAVDREVGDASMRAWPALRTHMWASRTFMHRVGRFLAAERGISQFLDIGTGIPTEPNLHQIVQKEQPGSRIVYTDNDPIVLAHARALMSSTAEGRIAYIHADMRAVNELLASPPLRDVLDFGRPIGLLVIAMLHFIEDDDEAYRVVEQVVDVLPPGSYLAASIATDDFDPVPLAQVQRQYREHGEVLQFRAKDRAIRFFDGLELEEPGLVQVHKWRPDRDAGPIADTDVAMYGAVARKR</sequence>
<dbReference type="GO" id="GO:0008168">
    <property type="term" value="F:methyltransferase activity"/>
    <property type="evidence" value="ECO:0007669"/>
    <property type="project" value="UniProtKB-KW"/>
</dbReference>
<dbReference type="OrthoDB" id="5175904at2"/>
<protein>
    <submittedName>
        <fullName evidence="1">Methyltransferase</fullName>
    </submittedName>
</protein>
<keyword evidence="1" id="KW-0808">Transferase</keyword>